<dbReference type="EMBL" id="JANJYJ010000002">
    <property type="protein sequence ID" value="KAK3227517.1"/>
    <property type="molecule type" value="Genomic_DNA"/>
</dbReference>
<proteinExistence type="predicted"/>
<evidence type="ECO:0000313" key="2">
    <source>
        <dbReference type="Proteomes" id="UP001281410"/>
    </source>
</evidence>
<dbReference type="InterPro" id="IPR050232">
    <property type="entry name" value="FBL13/AtMIF1-like"/>
</dbReference>
<evidence type="ECO:0008006" key="3">
    <source>
        <dbReference type="Google" id="ProtNLM"/>
    </source>
</evidence>
<comment type="caution">
    <text evidence="1">The sequence shown here is derived from an EMBL/GenBank/DDBJ whole genome shotgun (WGS) entry which is preliminary data.</text>
</comment>
<organism evidence="1 2">
    <name type="scientific">Dipteronia sinensis</name>
    <dbReference type="NCBI Taxonomy" id="43782"/>
    <lineage>
        <taxon>Eukaryota</taxon>
        <taxon>Viridiplantae</taxon>
        <taxon>Streptophyta</taxon>
        <taxon>Embryophyta</taxon>
        <taxon>Tracheophyta</taxon>
        <taxon>Spermatophyta</taxon>
        <taxon>Magnoliopsida</taxon>
        <taxon>eudicotyledons</taxon>
        <taxon>Gunneridae</taxon>
        <taxon>Pentapetalae</taxon>
        <taxon>rosids</taxon>
        <taxon>malvids</taxon>
        <taxon>Sapindales</taxon>
        <taxon>Sapindaceae</taxon>
        <taxon>Hippocastanoideae</taxon>
        <taxon>Acereae</taxon>
        <taxon>Dipteronia</taxon>
    </lineage>
</organism>
<evidence type="ECO:0000313" key="1">
    <source>
        <dbReference type="EMBL" id="KAK3227517.1"/>
    </source>
</evidence>
<sequence length="141" mass="15777">MKFISLAINDDIPTFSNLIHLELGIKACFGWKLLPRFLAISANLEVLILEMDHGVDTLDGFVGFESKSVPSCLRLHLKVIEITDMRGICEELKNSNHVESPFVLYFLHVFAVLTFPFQGITTMDASLSSLNIVSFNCSQLL</sequence>
<dbReference type="PANTHER" id="PTHR31900:SF30">
    <property type="entry name" value="SUPERFAMILY PROTEIN, PUTATIVE-RELATED"/>
    <property type="match status" value="1"/>
</dbReference>
<protein>
    <recommendedName>
        <fullName evidence="3">FBD domain-containing protein</fullName>
    </recommendedName>
</protein>
<gene>
    <name evidence="1" type="ORF">Dsin_007379</name>
</gene>
<reference evidence="1" key="1">
    <citation type="journal article" date="2023" name="Plant J.">
        <title>Genome sequences and population genomics provide insights into the demographic history, inbreeding, and mutation load of two 'living fossil' tree species of Dipteronia.</title>
        <authorList>
            <person name="Feng Y."/>
            <person name="Comes H.P."/>
            <person name="Chen J."/>
            <person name="Zhu S."/>
            <person name="Lu R."/>
            <person name="Zhang X."/>
            <person name="Li P."/>
            <person name="Qiu J."/>
            <person name="Olsen K.M."/>
            <person name="Qiu Y."/>
        </authorList>
    </citation>
    <scope>NUCLEOTIDE SEQUENCE</scope>
    <source>
        <strain evidence="1">NBL</strain>
    </source>
</reference>
<dbReference type="AlphaFoldDB" id="A0AAE0B1A9"/>
<accession>A0AAE0B1A9</accession>
<dbReference type="PANTHER" id="PTHR31900">
    <property type="entry name" value="F-BOX/RNI SUPERFAMILY PROTEIN-RELATED"/>
    <property type="match status" value="1"/>
</dbReference>
<keyword evidence="2" id="KW-1185">Reference proteome</keyword>
<name>A0AAE0B1A9_9ROSI</name>
<dbReference type="Proteomes" id="UP001281410">
    <property type="component" value="Unassembled WGS sequence"/>
</dbReference>